<dbReference type="SUPFAM" id="SSF56796">
    <property type="entry name" value="Dehydroquinate synthase-like"/>
    <property type="match status" value="1"/>
</dbReference>
<reference evidence="14 15" key="1">
    <citation type="submission" date="2010-10" db="EMBL/GenBank/DDBJ databases">
        <authorList>
            <person name="Muzny D."/>
            <person name="Qin X."/>
            <person name="Deng J."/>
            <person name="Jiang H."/>
            <person name="Liu Y."/>
            <person name="Qu J."/>
            <person name="Song X.-Z."/>
            <person name="Zhang L."/>
            <person name="Thornton R."/>
            <person name="Coyle M."/>
            <person name="Francisco L."/>
            <person name="Jackson L."/>
            <person name="Javaid M."/>
            <person name="Korchina V."/>
            <person name="Kovar C."/>
            <person name="Mata R."/>
            <person name="Mathew T."/>
            <person name="Ngo R."/>
            <person name="Nguyen L."/>
            <person name="Nguyen N."/>
            <person name="Okwuonu G."/>
            <person name="Ongeri F."/>
            <person name="Pham C."/>
            <person name="Simmons D."/>
            <person name="Wilczek-Boney K."/>
            <person name="Hale W."/>
            <person name="Jakkamsetti A."/>
            <person name="Pham P."/>
            <person name="Ruth R."/>
            <person name="San Lucas F."/>
            <person name="Warren J."/>
            <person name="Zhang J."/>
            <person name="Zhao Z."/>
            <person name="Zhou C."/>
            <person name="Zhu D."/>
            <person name="Lee S."/>
            <person name="Bess C."/>
            <person name="Blankenburg K."/>
            <person name="Forbes L."/>
            <person name="Fu Q."/>
            <person name="Gubbala S."/>
            <person name="Hirani K."/>
            <person name="Jayaseelan J.C."/>
            <person name="Lara F."/>
            <person name="Munidasa M."/>
            <person name="Palculict T."/>
            <person name="Patil S."/>
            <person name="Pu L.-L."/>
            <person name="Saada N."/>
            <person name="Tang L."/>
            <person name="Weissenberger G."/>
            <person name="Zhu Y."/>
            <person name="Hemphill L."/>
            <person name="Shang Y."/>
            <person name="Youmans B."/>
            <person name="Ayvaz T."/>
            <person name="Ross M."/>
            <person name="Santibanez J."/>
            <person name="Aqrawi P."/>
            <person name="Gross S."/>
            <person name="Joshi V."/>
            <person name="Fowler G."/>
            <person name="Nazareth L."/>
            <person name="Reid J."/>
            <person name="Worley K."/>
            <person name="Petrosino J."/>
            <person name="Highlander S."/>
            <person name="Gibbs R."/>
        </authorList>
    </citation>
    <scope>NUCLEOTIDE SEQUENCE [LARGE SCALE GENOMIC DNA]</scope>
    <source>
        <strain evidence="14 15">F0287</strain>
    </source>
</reference>
<evidence type="ECO:0000256" key="7">
    <source>
        <dbReference type="ARBA" id="ARBA00022833"/>
    </source>
</evidence>
<evidence type="ECO:0000313" key="14">
    <source>
        <dbReference type="EMBL" id="EFS98588.1"/>
    </source>
</evidence>
<evidence type="ECO:0000256" key="4">
    <source>
        <dbReference type="ARBA" id="ARBA00003485"/>
    </source>
</evidence>
<dbReference type="InterPro" id="IPR016037">
    <property type="entry name" value="DHQ_synth_AroB"/>
</dbReference>
<dbReference type="FunFam" id="3.40.50.1970:FF:000007">
    <property type="entry name" value="Pentafunctional AROM polypeptide"/>
    <property type="match status" value="1"/>
</dbReference>
<dbReference type="GO" id="GO:0003856">
    <property type="term" value="F:3-dehydroquinate synthase activity"/>
    <property type="evidence" value="ECO:0007669"/>
    <property type="project" value="UniProtKB-UniRule"/>
</dbReference>
<organism evidence="14 15">
    <name type="scientific">Capnocytophaga ochracea F0287</name>
    <dbReference type="NCBI Taxonomy" id="873517"/>
    <lineage>
        <taxon>Bacteria</taxon>
        <taxon>Pseudomonadati</taxon>
        <taxon>Bacteroidota</taxon>
        <taxon>Flavobacteriia</taxon>
        <taxon>Flavobacteriales</taxon>
        <taxon>Flavobacteriaceae</taxon>
        <taxon>Capnocytophaga</taxon>
    </lineage>
</organism>
<dbReference type="Proteomes" id="UP000005391">
    <property type="component" value="Unassembled WGS sequence"/>
</dbReference>
<dbReference type="GO" id="GO:0000166">
    <property type="term" value="F:nucleotide binding"/>
    <property type="evidence" value="ECO:0007669"/>
    <property type="project" value="UniProtKB-KW"/>
</dbReference>
<name>E4MNY5_CAPOC</name>
<evidence type="ECO:0000259" key="12">
    <source>
        <dbReference type="Pfam" id="PF01761"/>
    </source>
</evidence>
<dbReference type="eggNOG" id="COG0337">
    <property type="taxonomic scope" value="Bacteria"/>
</dbReference>
<evidence type="ECO:0000256" key="10">
    <source>
        <dbReference type="ARBA" id="ARBA00023285"/>
    </source>
</evidence>
<keyword evidence="9 14" id="KW-0456">Lyase</keyword>
<dbReference type="AlphaFoldDB" id="E4MNY5"/>
<keyword evidence="7" id="KW-0862">Zinc</keyword>
<evidence type="ECO:0000256" key="11">
    <source>
        <dbReference type="NCBIfam" id="TIGR01357"/>
    </source>
</evidence>
<comment type="cofactor">
    <cofactor evidence="3">
        <name>Zn(2+)</name>
        <dbReference type="ChEBI" id="CHEBI:29105"/>
    </cofactor>
</comment>
<dbReference type="EC" id="4.2.3.4" evidence="11"/>
<dbReference type="PANTHER" id="PTHR43622:SF1">
    <property type="entry name" value="3-DEHYDROQUINATE SYNTHASE"/>
    <property type="match status" value="1"/>
</dbReference>
<dbReference type="GO" id="GO:0009423">
    <property type="term" value="P:chorismate biosynthetic process"/>
    <property type="evidence" value="ECO:0007669"/>
    <property type="project" value="UniProtKB-UniRule"/>
</dbReference>
<feature type="domain" description="3-dehydroquinate synthase C-terminal" evidence="13">
    <location>
        <begin position="194"/>
        <end position="337"/>
    </location>
</feature>
<dbReference type="InterPro" id="IPR056179">
    <property type="entry name" value="DHQS_C"/>
</dbReference>
<keyword evidence="10" id="KW-0170">Cobalt</keyword>
<comment type="cofactor">
    <cofactor evidence="2">
        <name>Co(2+)</name>
        <dbReference type="ChEBI" id="CHEBI:48828"/>
    </cofactor>
</comment>
<dbReference type="GO" id="GO:0046872">
    <property type="term" value="F:metal ion binding"/>
    <property type="evidence" value="ECO:0007669"/>
    <property type="project" value="UniProtKB-KW"/>
</dbReference>
<dbReference type="PIRSF" id="PIRSF001455">
    <property type="entry name" value="DHQ_synth"/>
    <property type="match status" value="1"/>
</dbReference>
<gene>
    <name evidence="14" type="primary">aroB</name>
    <name evidence="14" type="ORF">HMPREF1977_0095</name>
</gene>
<evidence type="ECO:0000259" key="13">
    <source>
        <dbReference type="Pfam" id="PF24621"/>
    </source>
</evidence>
<keyword evidence="8" id="KW-0520">NAD</keyword>
<dbReference type="InterPro" id="IPR030960">
    <property type="entry name" value="DHQS/DOIS_N"/>
</dbReference>
<dbReference type="CDD" id="cd08195">
    <property type="entry name" value="DHQS"/>
    <property type="match status" value="1"/>
</dbReference>
<dbReference type="Gene3D" id="1.20.1090.10">
    <property type="entry name" value="Dehydroquinate synthase-like - alpha domain"/>
    <property type="match status" value="1"/>
</dbReference>
<accession>E4MNY5</accession>
<dbReference type="InterPro" id="IPR030963">
    <property type="entry name" value="DHQ_synth_fam"/>
</dbReference>
<keyword evidence="6" id="KW-0547">Nucleotide-binding</keyword>
<dbReference type="PANTHER" id="PTHR43622">
    <property type="entry name" value="3-DEHYDROQUINATE SYNTHASE"/>
    <property type="match status" value="1"/>
</dbReference>
<proteinExistence type="predicted"/>
<comment type="function">
    <text evidence="4">Catalyzes the conversion of 3-deoxy-D-arabino-heptulosonate 7-phosphate (DAHP) to dehydroquinate (DHQ).</text>
</comment>
<keyword evidence="5" id="KW-0479">Metal-binding</keyword>
<evidence type="ECO:0000256" key="1">
    <source>
        <dbReference type="ARBA" id="ARBA00001911"/>
    </source>
</evidence>
<dbReference type="GO" id="GO:0009073">
    <property type="term" value="P:aromatic amino acid family biosynthetic process"/>
    <property type="evidence" value="ECO:0007669"/>
    <property type="project" value="InterPro"/>
</dbReference>
<evidence type="ECO:0000256" key="8">
    <source>
        <dbReference type="ARBA" id="ARBA00023027"/>
    </source>
</evidence>
<dbReference type="Gene3D" id="3.40.50.1970">
    <property type="match status" value="1"/>
</dbReference>
<evidence type="ECO:0000256" key="2">
    <source>
        <dbReference type="ARBA" id="ARBA00001941"/>
    </source>
</evidence>
<dbReference type="Pfam" id="PF01761">
    <property type="entry name" value="DHQ_synthase"/>
    <property type="match status" value="1"/>
</dbReference>
<comment type="cofactor">
    <cofactor evidence="1">
        <name>NAD(+)</name>
        <dbReference type="ChEBI" id="CHEBI:57540"/>
    </cofactor>
</comment>
<comment type="caution">
    <text evidence="14">The sequence shown here is derived from an EMBL/GenBank/DDBJ whole genome shotgun (WGS) entry which is preliminary data.</text>
</comment>
<sequence>MYNCYYFTTFAKNSVLMEANVIRAGNYNVYFNEEGTDFINRIVAEKRPSKLFLLVDSHTNEKCLPVFLPTLITDIPIEIIEIEAGELHKNLDTCTQVWHALSELGADRKSLLINVGGGVVTDLGGFVASTYMRGVPFINVPTSLLAMVDASVGGKTGVDLGPLKNLVGVINNPLGVVIDSQYLGTLPAEELRSGMAEMFKHGLIRSEAYWNKMCDLRSLSLADLDSLIHESVVIKNEVVMQDPKECGLRKILNYGHTLGHAIESYCLENPNSQCLLHGEAIAIGIVLATYLSVKKLGFPKDKCDKVKSVLGEYFSKQTFHKEDIEDICELMRFDKKNVAGRVHFVLLEEIGKPKTDCVVPEKEIYEAFEYYSASHTGR</sequence>
<dbReference type="Pfam" id="PF24621">
    <property type="entry name" value="DHQS_C"/>
    <property type="match status" value="1"/>
</dbReference>
<evidence type="ECO:0000256" key="6">
    <source>
        <dbReference type="ARBA" id="ARBA00022741"/>
    </source>
</evidence>
<dbReference type="InterPro" id="IPR050071">
    <property type="entry name" value="Dehydroquinate_synthase"/>
</dbReference>
<dbReference type="GO" id="GO:0005737">
    <property type="term" value="C:cytoplasm"/>
    <property type="evidence" value="ECO:0007669"/>
    <property type="project" value="InterPro"/>
</dbReference>
<dbReference type="EMBL" id="AEOH01000003">
    <property type="protein sequence ID" value="EFS98588.1"/>
    <property type="molecule type" value="Genomic_DNA"/>
</dbReference>
<evidence type="ECO:0000256" key="5">
    <source>
        <dbReference type="ARBA" id="ARBA00022723"/>
    </source>
</evidence>
<evidence type="ECO:0000313" key="15">
    <source>
        <dbReference type="Proteomes" id="UP000005391"/>
    </source>
</evidence>
<dbReference type="NCBIfam" id="TIGR01357">
    <property type="entry name" value="aroB"/>
    <property type="match status" value="1"/>
</dbReference>
<evidence type="ECO:0000256" key="3">
    <source>
        <dbReference type="ARBA" id="ARBA00001947"/>
    </source>
</evidence>
<dbReference type="HOGENOM" id="CLU_001201_0_1_10"/>
<evidence type="ECO:0000256" key="9">
    <source>
        <dbReference type="ARBA" id="ARBA00023239"/>
    </source>
</evidence>
<feature type="domain" description="3-dehydroquinate synthase N-terminal" evidence="12">
    <location>
        <begin position="80"/>
        <end position="192"/>
    </location>
</feature>
<protein>
    <recommendedName>
        <fullName evidence="11">3-dehydroquinate synthase</fullName>
        <ecNumber evidence="11">4.2.3.4</ecNumber>
    </recommendedName>
</protein>